<evidence type="ECO:0000313" key="4">
    <source>
        <dbReference type="Proteomes" id="UP001160483"/>
    </source>
</evidence>
<dbReference type="GO" id="GO:0003723">
    <property type="term" value="F:RNA binding"/>
    <property type="evidence" value="ECO:0007669"/>
    <property type="project" value="TreeGrafter"/>
</dbReference>
<feature type="compositionally biased region" description="Acidic residues" evidence="2">
    <location>
        <begin position="251"/>
        <end position="267"/>
    </location>
</feature>
<accession>A0AAU9KTF1</accession>
<feature type="region of interest" description="Disordered" evidence="2">
    <location>
        <begin position="187"/>
        <end position="222"/>
    </location>
</feature>
<feature type="compositionally biased region" description="Basic residues" evidence="2">
    <location>
        <begin position="751"/>
        <end position="760"/>
    </location>
</feature>
<dbReference type="Proteomes" id="UP001160483">
    <property type="component" value="Unassembled WGS sequence"/>
</dbReference>
<feature type="compositionally biased region" description="Basic and acidic residues" evidence="2">
    <location>
        <begin position="234"/>
        <end position="250"/>
    </location>
</feature>
<dbReference type="InterPro" id="IPR051181">
    <property type="entry name" value="CAF1_poly(A)_ribonucleases"/>
</dbReference>
<gene>
    <name evidence="3" type="ORF">PBS003_LOCUS3348</name>
</gene>
<proteinExistence type="inferred from homology"/>
<dbReference type="InterPro" id="IPR006941">
    <property type="entry name" value="RNase_CAF1"/>
</dbReference>
<name>A0AAU9KTF1_9STRA</name>
<feature type="region of interest" description="Disordered" evidence="2">
    <location>
        <begin position="234"/>
        <end position="271"/>
    </location>
</feature>
<dbReference type="Gene3D" id="3.30.420.10">
    <property type="entry name" value="Ribonuclease H-like superfamily/Ribonuclease H"/>
    <property type="match status" value="2"/>
</dbReference>
<dbReference type="SUPFAM" id="SSF53098">
    <property type="entry name" value="Ribonuclease H-like"/>
    <property type="match status" value="1"/>
</dbReference>
<comment type="similarity">
    <text evidence="1">Belongs to the CAF1 family.</text>
</comment>
<comment type="caution">
    <text evidence="3">The sequence shown here is derived from an EMBL/GenBank/DDBJ whole genome shotgun (WGS) entry which is preliminary data.</text>
</comment>
<evidence type="ECO:0000256" key="2">
    <source>
        <dbReference type="SAM" id="MobiDB-lite"/>
    </source>
</evidence>
<evidence type="ECO:0000256" key="1">
    <source>
        <dbReference type="ARBA" id="ARBA00008372"/>
    </source>
</evidence>
<dbReference type="InterPro" id="IPR036397">
    <property type="entry name" value="RNaseH_sf"/>
</dbReference>
<reference evidence="3" key="1">
    <citation type="submission" date="2021-11" db="EMBL/GenBank/DDBJ databases">
        <authorList>
            <person name="Islam A."/>
            <person name="Islam S."/>
            <person name="Flora M.S."/>
            <person name="Rahman M."/>
            <person name="Ziaur R.M."/>
            <person name="Epstein J.H."/>
            <person name="Hassan M."/>
            <person name="Klassen M."/>
            <person name="Woodard K."/>
            <person name="Webb A."/>
            <person name="Webby R.J."/>
            <person name="El Zowalaty M.E."/>
        </authorList>
    </citation>
    <scope>NUCLEOTIDE SEQUENCE</scope>
    <source>
        <strain evidence="3">Pbs3</strain>
    </source>
</reference>
<dbReference type="PANTHER" id="PTHR15092:SF22">
    <property type="entry name" value="POLY(A)-SPECIFIC RIBONUCLEASE PNLDC1"/>
    <property type="match status" value="1"/>
</dbReference>
<dbReference type="PANTHER" id="PTHR15092">
    <property type="entry name" value="POLY A -SPECIFIC RIBONUCLEASE/TARGET OF EGR1, MEMBER 1"/>
    <property type="match status" value="1"/>
</dbReference>
<dbReference type="AlphaFoldDB" id="A0AAU9KTF1"/>
<dbReference type="InterPro" id="IPR012337">
    <property type="entry name" value="RNaseH-like_sf"/>
</dbReference>
<feature type="region of interest" description="Disordered" evidence="2">
    <location>
        <begin position="740"/>
        <end position="760"/>
    </location>
</feature>
<dbReference type="EMBL" id="CAKKTJ010000157">
    <property type="protein sequence ID" value="CAH0476573.1"/>
    <property type="molecule type" value="Genomic_DNA"/>
</dbReference>
<evidence type="ECO:0000313" key="3">
    <source>
        <dbReference type="EMBL" id="CAH0476573.1"/>
    </source>
</evidence>
<protein>
    <submittedName>
        <fullName evidence="3">Uncharacterized protein</fullName>
    </submittedName>
</protein>
<organism evidence="3 4">
    <name type="scientific">Peronospora belbahrii</name>
    <dbReference type="NCBI Taxonomy" id="622444"/>
    <lineage>
        <taxon>Eukaryota</taxon>
        <taxon>Sar</taxon>
        <taxon>Stramenopiles</taxon>
        <taxon>Oomycota</taxon>
        <taxon>Peronosporomycetes</taxon>
        <taxon>Peronosporales</taxon>
        <taxon>Peronosporaceae</taxon>
        <taxon>Peronospora</taxon>
    </lineage>
</organism>
<dbReference type="GO" id="GO:0000175">
    <property type="term" value="F:3'-5'-RNA exonuclease activity"/>
    <property type="evidence" value="ECO:0007669"/>
    <property type="project" value="TreeGrafter"/>
</dbReference>
<sequence>MGGVSCHDTPRPSVMDSMDERYRQYRESATEFPLVQFGLGIFQWNTKDQCFHVETYQFPLFPVFHDKIDGLETIKMKTSGPMNNQDASACPDRRFLLQAKCLQYIRAHGFDLNVWIDQGIGYLSHNEQEKEPCKSMLERSARPEILRKFHPKQSALITDETQIFLDQVMTKLKQRLAAFEDGRKNAVTGKSSGGRVMQDNTVRRRGRRGGKKNKKKNNGRNKLKIIILRGKEELMEQPHAEEDLENTVKEEDVEEENEGAVDEDDTGQQEVGMSETDLALGEEEEENLEPDNDTIVAMKRFLLTPVPADPTLAPCGAYVTEPLAPFRRQALAQYLHSVFPDALALDCKVDNVDNADVMRNPWRRRVRIVAAHSKCIKLALSLADQQIADDEMRERNLRLIGFTAVLDAIVAARKPIIGHNMLLDLMQCYAKFHGPLPGRCAEFQRELHTWLGKGGGVFDTKALVDNAMQTVDSFATHLAHTTLENCFETLSKHPFYGPEVRSVQPSVRGIDAAREHGNELTSSSQAPLQAHQAGYDAFMTGFVFLRVCSGLGVSNECITSLGTPLQRSNWDSKHTDETLERLRNVLFVSHFLPKYVLDLPGPFPESTPTPSRSRFVRMKLTRTRAPVAADATSLSNGGNVSSSVLKTFHIKHCVGWALNLQSATRLVNVYWEGQQCVYVELPSPEVAEQLLTVRSQTKECWGSANDPMPSIGCVDLDRCPGTYECAEMKATATNSVPLILTQPNSDDEKTRRKRKSCEMA</sequence>
<dbReference type="Pfam" id="PF04857">
    <property type="entry name" value="CAF1"/>
    <property type="match status" value="1"/>
</dbReference>
<feature type="compositionally biased region" description="Basic residues" evidence="2">
    <location>
        <begin position="203"/>
        <end position="222"/>
    </location>
</feature>